<dbReference type="KEGG" id="char:105910461"/>
<dbReference type="RefSeq" id="XP_031438722.1">
    <property type="nucleotide sequence ID" value="XM_031582862.2"/>
</dbReference>
<dbReference type="PANTHER" id="PTHR32083">
    <property type="entry name" value="CILIA AND FLAGELLA-ASSOCIATED PROTEIN 58-RELATED"/>
    <property type="match status" value="1"/>
</dbReference>
<feature type="coiled-coil region" evidence="2">
    <location>
        <begin position="486"/>
        <end position="513"/>
    </location>
</feature>
<name>A0A6P8GI63_CLUHA</name>
<evidence type="ECO:0000256" key="2">
    <source>
        <dbReference type="SAM" id="Coils"/>
    </source>
</evidence>
<evidence type="ECO:0000313" key="4">
    <source>
        <dbReference type="Proteomes" id="UP000515152"/>
    </source>
</evidence>
<dbReference type="CTD" id="57639"/>
<keyword evidence="4" id="KW-1185">Reference proteome</keyword>
<feature type="compositionally biased region" description="Acidic residues" evidence="3">
    <location>
        <begin position="15"/>
        <end position="48"/>
    </location>
</feature>
<reference evidence="5" key="1">
    <citation type="submission" date="2025-08" db="UniProtKB">
        <authorList>
            <consortium name="RefSeq"/>
        </authorList>
    </citation>
    <scope>IDENTIFICATION</scope>
</reference>
<dbReference type="AlphaFoldDB" id="A0A6P8GI63"/>
<dbReference type="OrthoDB" id="10262929at2759"/>
<evidence type="ECO:0000256" key="1">
    <source>
        <dbReference type="ARBA" id="ARBA00023054"/>
    </source>
</evidence>
<dbReference type="PANTHER" id="PTHR32083:SF34">
    <property type="entry name" value="COILED-COIL DOMAIN-CONTAINING PROTEIN 146"/>
    <property type="match status" value="1"/>
</dbReference>
<dbReference type="GO" id="GO:0005856">
    <property type="term" value="C:cytoskeleton"/>
    <property type="evidence" value="ECO:0007669"/>
    <property type="project" value="TreeGrafter"/>
</dbReference>
<feature type="region of interest" description="Disordered" evidence="3">
    <location>
        <begin position="1"/>
        <end position="64"/>
    </location>
</feature>
<feature type="region of interest" description="Disordered" evidence="3">
    <location>
        <begin position="405"/>
        <end position="424"/>
    </location>
</feature>
<feature type="coiled-coil region" evidence="2">
    <location>
        <begin position="235"/>
        <end position="332"/>
    </location>
</feature>
<feature type="coiled-coil region" evidence="2">
    <location>
        <begin position="159"/>
        <end position="186"/>
    </location>
</feature>
<keyword evidence="1 2" id="KW-0175">Coiled coil</keyword>
<feature type="region of interest" description="Disordered" evidence="3">
    <location>
        <begin position="957"/>
        <end position="978"/>
    </location>
</feature>
<gene>
    <name evidence="5" type="primary">ccdc146</name>
</gene>
<evidence type="ECO:0000256" key="3">
    <source>
        <dbReference type="SAM" id="MobiDB-lite"/>
    </source>
</evidence>
<accession>A0A6P8GI63</accession>
<evidence type="ECO:0000313" key="5">
    <source>
        <dbReference type="RefSeq" id="XP_031438722.1"/>
    </source>
</evidence>
<dbReference type="Proteomes" id="UP000515152">
    <property type="component" value="Chromosome 16"/>
</dbReference>
<organism evidence="4 5">
    <name type="scientific">Clupea harengus</name>
    <name type="common">Atlantic herring</name>
    <dbReference type="NCBI Taxonomy" id="7950"/>
    <lineage>
        <taxon>Eukaryota</taxon>
        <taxon>Metazoa</taxon>
        <taxon>Chordata</taxon>
        <taxon>Craniata</taxon>
        <taxon>Vertebrata</taxon>
        <taxon>Euteleostomi</taxon>
        <taxon>Actinopterygii</taxon>
        <taxon>Neopterygii</taxon>
        <taxon>Teleostei</taxon>
        <taxon>Clupei</taxon>
        <taxon>Clupeiformes</taxon>
        <taxon>Clupeoidei</taxon>
        <taxon>Clupeidae</taxon>
        <taxon>Clupea</taxon>
    </lineage>
</organism>
<dbReference type="GeneID" id="105910461"/>
<proteinExistence type="predicted"/>
<protein>
    <submittedName>
        <fullName evidence="5">Coiled-coil domain-containing protein 146 isoform X1</fullName>
    </submittedName>
</protein>
<sequence>MSVPGESRSPPPPPAEEEEQSDAELERDEDEELSDAEPEHDEDEDEEPISALAPEVGLSEEDSAHSLASPVFQWLDELLSAGKISKAKIAKLKASFSLLQDTLKSSQDAELNLVQECKRYRVALRCQRADLGKAEEFPEGSDSETYRLRQQLLKIHNDLQESEERHQNTIYQIECLQEEKMQLEKEYETQPKPVELEKRCKSLRESGEEMRKEISQRRLEVRSLTEDTEAHRRLLIKEQQELRDKQDIIDIHEAELAQLLPVPGQLGKEIERINRKKEEVLKKQASLEEQLSELCAEQRGVQEQSVYVEQKRREALREVEGRRTHIEAAERERSLLLKDHHMSKEKEVILLGHRGVQDVTLSQVLSEKKRLHEAAARGVRERDRHLRSLKKKEQQLRHTHEALTHTQARHLKTKTERDNLPDGEGAVQKRNELQKEVDKLKRSLLHQQSVAGVETQLVEAALAHEQELVKETHRQREELRHLACLAQVKEDERDQKSRELLRAQQRLQRIKEDLRGKDMVIQEHKKQSMEIQSRLGVFAKMYDVIKGERNKCVMLIQTASQRSTETGESLKILENELDIIHTTAINKDKLLQKSRLRRVHGHLVRDALRKDISKVACVLLDMRQLRDEQKLRLGRLTHLINTHEQQLLHMRKAYDCAIQARNERGVQLLEREEEMCIFYEKVNVQEGVLREGNMELQVLEEEIHSGQMAISEENRLITLARDLLPCKKNLGGESTVLQIQLSECKDRRWSLERALEDPTHPSRLRQLEGADPSPLELMTKIEELELRLAEREEQLLEKELVYDQVGRLCQRIRVKADNGKQDTLQLAKKMTSLQVRIKEATASLMALVAELSMRQAGSMTLQQQLREREQELECCQRRVEQGLAPSPDTHTHWLHTLRDQSRRDKEKRAKAQLQLEEASSLLPSGVYTTAESRPNAYIPPEGDLPLPKPYGALAPFMPTDQGANMRHIRKPQPKPIQI</sequence>